<gene>
    <name evidence="2" type="ORF">NUH88_14130</name>
</gene>
<proteinExistence type="predicted"/>
<keyword evidence="1" id="KW-1133">Transmembrane helix</keyword>
<reference evidence="2" key="1">
    <citation type="submission" date="2022-08" db="EMBL/GenBank/DDBJ databases">
        <title>Nisaea acidiphila sp. nov., isolated from a marine algal debris and emended description of the genus Nisaea Urios et al. 2008.</title>
        <authorList>
            <person name="Kwon K."/>
        </authorList>
    </citation>
    <scope>NUCLEOTIDE SEQUENCE</scope>
    <source>
        <strain evidence="2">MEBiC11861</strain>
    </source>
</reference>
<accession>A0A9J7ALM2</accession>
<keyword evidence="1" id="KW-0472">Membrane</keyword>
<feature type="transmembrane region" description="Helical" evidence="1">
    <location>
        <begin position="17"/>
        <end position="36"/>
    </location>
</feature>
<feature type="transmembrane region" description="Helical" evidence="1">
    <location>
        <begin position="48"/>
        <end position="69"/>
    </location>
</feature>
<keyword evidence="1" id="KW-0812">Transmembrane</keyword>
<dbReference type="AlphaFoldDB" id="A0A9J7ALM2"/>
<dbReference type="RefSeq" id="WP_257767054.1">
    <property type="nucleotide sequence ID" value="NZ_CP102480.1"/>
</dbReference>
<evidence type="ECO:0000313" key="3">
    <source>
        <dbReference type="Proteomes" id="UP001060336"/>
    </source>
</evidence>
<protein>
    <submittedName>
        <fullName evidence="2">Uncharacterized protein</fullName>
    </submittedName>
</protein>
<dbReference type="KEGG" id="naci:NUH88_14130"/>
<evidence type="ECO:0000256" key="1">
    <source>
        <dbReference type="SAM" id="Phobius"/>
    </source>
</evidence>
<dbReference type="EMBL" id="CP102480">
    <property type="protein sequence ID" value="UUX48547.1"/>
    <property type="molecule type" value="Genomic_DNA"/>
</dbReference>
<name>A0A9J7ALM2_9PROT</name>
<sequence>MIEAPGTGAISALLEAAAYWAYAGMAVAAFFLTIGIDRFDPGSRGSYLFRLLLLPATIVFWPVVIWRWAVVARSGDDR</sequence>
<evidence type="ECO:0000313" key="2">
    <source>
        <dbReference type="EMBL" id="UUX48547.1"/>
    </source>
</evidence>
<dbReference type="Proteomes" id="UP001060336">
    <property type="component" value="Chromosome"/>
</dbReference>
<keyword evidence="3" id="KW-1185">Reference proteome</keyword>
<organism evidence="2 3">
    <name type="scientific">Nisaea acidiphila</name>
    <dbReference type="NCBI Taxonomy" id="1862145"/>
    <lineage>
        <taxon>Bacteria</taxon>
        <taxon>Pseudomonadati</taxon>
        <taxon>Pseudomonadota</taxon>
        <taxon>Alphaproteobacteria</taxon>
        <taxon>Rhodospirillales</taxon>
        <taxon>Thalassobaculaceae</taxon>
        <taxon>Nisaea</taxon>
    </lineage>
</organism>